<evidence type="ECO:0000259" key="1">
    <source>
        <dbReference type="Pfam" id="PF07593"/>
    </source>
</evidence>
<sequence length="45" mass="4924">VRLTLGLGQRVMVDTLQVFWPSGAVQTMPGVAVDREIIIVEEIGE</sequence>
<feature type="non-terminal residue" evidence="2">
    <location>
        <position position="1"/>
    </location>
</feature>
<protein>
    <recommendedName>
        <fullName evidence="1">ASPIC/UnbV domain-containing protein</fullName>
    </recommendedName>
</protein>
<evidence type="ECO:0000313" key="2">
    <source>
        <dbReference type="EMBL" id="SVD36079.1"/>
    </source>
</evidence>
<dbReference type="Pfam" id="PF07593">
    <property type="entry name" value="UnbV_ASPIC"/>
    <property type="match status" value="1"/>
</dbReference>
<feature type="domain" description="ASPIC/UnbV" evidence="1">
    <location>
        <begin position="2"/>
        <end position="37"/>
    </location>
</feature>
<gene>
    <name evidence="2" type="ORF">METZ01_LOCUS388933</name>
</gene>
<dbReference type="InterPro" id="IPR011519">
    <property type="entry name" value="UnbV_ASPIC"/>
</dbReference>
<dbReference type="AlphaFoldDB" id="A0A382UP84"/>
<dbReference type="EMBL" id="UINC01145758">
    <property type="protein sequence ID" value="SVD36079.1"/>
    <property type="molecule type" value="Genomic_DNA"/>
</dbReference>
<accession>A0A382UP84</accession>
<name>A0A382UP84_9ZZZZ</name>
<proteinExistence type="predicted"/>
<reference evidence="2" key="1">
    <citation type="submission" date="2018-05" db="EMBL/GenBank/DDBJ databases">
        <authorList>
            <person name="Lanie J.A."/>
            <person name="Ng W.-L."/>
            <person name="Kazmierczak K.M."/>
            <person name="Andrzejewski T.M."/>
            <person name="Davidsen T.M."/>
            <person name="Wayne K.J."/>
            <person name="Tettelin H."/>
            <person name="Glass J.I."/>
            <person name="Rusch D."/>
            <person name="Podicherti R."/>
            <person name="Tsui H.-C.T."/>
            <person name="Winkler M.E."/>
        </authorList>
    </citation>
    <scope>NUCLEOTIDE SEQUENCE</scope>
</reference>
<organism evidence="2">
    <name type="scientific">marine metagenome</name>
    <dbReference type="NCBI Taxonomy" id="408172"/>
    <lineage>
        <taxon>unclassified sequences</taxon>
        <taxon>metagenomes</taxon>
        <taxon>ecological metagenomes</taxon>
    </lineage>
</organism>